<organism evidence="1 2">
    <name type="scientific">Arachis hypogaea</name>
    <name type="common">Peanut</name>
    <dbReference type="NCBI Taxonomy" id="3818"/>
    <lineage>
        <taxon>Eukaryota</taxon>
        <taxon>Viridiplantae</taxon>
        <taxon>Streptophyta</taxon>
        <taxon>Embryophyta</taxon>
        <taxon>Tracheophyta</taxon>
        <taxon>Spermatophyta</taxon>
        <taxon>Magnoliopsida</taxon>
        <taxon>eudicotyledons</taxon>
        <taxon>Gunneridae</taxon>
        <taxon>Pentapetalae</taxon>
        <taxon>rosids</taxon>
        <taxon>fabids</taxon>
        <taxon>Fabales</taxon>
        <taxon>Fabaceae</taxon>
        <taxon>Papilionoideae</taxon>
        <taxon>50 kb inversion clade</taxon>
        <taxon>dalbergioids sensu lato</taxon>
        <taxon>Dalbergieae</taxon>
        <taxon>Pterocarpus clade</taxon>
        <taxon>Arachis</taxon>
    </lineage>
</organism>
<dbReference type="AlphaFoldDB" id="A0A445BI15"/>
<sequence length="84" mass="9587">MHDLNLDAMHAPEFPEYVNTAPVVVAAGEFAVGMEFNSREAVIASVKEYTIRRGVDYRVYESKPTTFYAKCDVEDILQYDLQHI</sequence>
<protein>
    <submittedName>
        <fullName evidence="1">Uncharacterized protein</fullName>
    </submittedName>
</protein>
<gene>
    <name evidence="1" type="ORF">Ahy_A09g043350</name>
</gene>
<reference evidence="1 2" key="1">
    <citation type="submission" date="2019-01" db="EMBL/GenBank/DDBJ databases">
        <title>Sequencing of cultivated peanut Arachis hypogaea provides insights into genome evolution and oil improvement.</title>
        <authorList>
            <person name="Chen X."/>
        </authorList>
    </citation>
    <scope>NUCLEOTIDE SEQUENCE [LARGE SCALE GENOMIC DNA]</scope>
    <source>
        <strain evidence="2">cv. Fuhuasheng</strain>
        <tissue evidence="1">Leaves</tissue>
    </source>
</reference>
<proteinExistence type="predicted"/>
<dbReference type="Proteomes" id="UP000289738">
    <property type="component" value="Chromosome A09"/>
</dbReference>
<evidence type="ECO:0000313" key="2">
    <source>
        <dbReference type="Proteomes" id="UP000289738"/>
    </source>
</evidence>
<name>A0A445BI15_ARAHY</name>
<evidence type="ECO:0000313" key="1">
    <source>
        <dbReference type="EMBL" id="RYR38328.1"/>
    </source>
</evidence>
<keyword evidence="2" id="KW-1185">Reference proteome</keyword>
<accession>A0A445BI15</accession>
<comment type="caution">
    <text evidence="1">The sequence shown here is derived from an EMBL/GenBank/DDBJ whole genome shotgun (WGS) entry which is preliminary data.</text>
</comment>
<dbReference type="EMBL" id="SDMP01000009">
    <property type="protein sequence ID" value="RYR38328.1"/>
    <property type="molecule type" value="Genomic_DNA"/>
</dbReference>